<keyword evidence="3" id="KW-1185">Reference proteome</keyword>
<evidence type="ECO:0000256" key="1">
    <source>
        <dbReference type="SAM" id="SignalP"/>
    </source>
</evidence>
<accession>A0A0F4GMG1</accession>
<evidence type="ECO:0000313" key="2">
    <source>
        <dbReference type="EMBL" id="KJX98262.1"/>
    </source>
</evidence>
<organism evidence="2 3">
    <name type="scientific">Zymoseptoria brevis</name>
    <dbReference type="NCBI Taxonomy" id="1047168"/>
    <lineage>
        <taxon>Eukaryota</taxon>
        <taxon>Fungi</taxon>
        <taxon>Dikarya</taxon>
        <taxon>Ascomycota</taxon>
        <taxon>Pezizomycotina</taxon>
        <taxon>Dothideomycetes</taxon>
        <taxon>Dothideomycetidae</taxon>
        <taxon>Mycosphaerellales</taxon>
        <taxon>Mycosphaerellaceae</taxon>
        <taxon>Zymoseptoria</taxon>
    </lineage>
</organism>
<comment type="caution">
    <text evidence="2">The sequence shown here is derived from an EMBL/GenBank/DDBJ whole genome shotgun (WGS) entry which is preliminary data.</text>
</comment>
<reference evidence="2 3" key="1">
    <citation type="submission" date="2015-03" db="EMBL/GenBank/DDBJ databases">
        <title>RNA-seq based gene annotation and comparative genomics of four Zymoseptoria species reveal species-specific pathogenicity related genes and transposable element activity.</title>
        <authorList>
            <person name="Grandaubert J."/>
            <person name="Bhattacharyya A."/>
            <person name="Stukenbrock E.H."/>
        </authorList>
    </citation>
    <scope>NUCLEOTIDE SEQUENCE [LARGE SCALE GENOMIC DNA]</scope>
    <source>
        <strain evidence="2 3">Zb18110</strain>
    </source>
</reference>
<keyword evidence="1" id="KW-0732">Signal</keyword>
<proteinExistence type="predicted"/>
<evidence type="ECO:0008006" key="4">
    <source>
        <dbReference type="Google" id="ProtNLM"/>
    </source>
</evidence>
<gene>
    <name evidence="2" type="ORF">TI39_contig423g00013</name>
</gene>
<feature type="chain" id="PRO_5002469024" description="Glycosyltransferase family 25 protein" evidence="1">
    <location>
        <begin position="28"/>
        <end position="364"/>
    </location>
</feature>
<protein>
    <recommendedName>
        <fullName evidence="4">Glycosyltransferase family 25 protein</fullName>
    </recommendedName>
</protein>
<feature type="signal peptide" evidence="1">
    <location>
        <begin position="1"/>
        <end position="27"/>
    </location>
</feature>
<sequence length="364" mass="41091">MIVAANRRSWSIAAVLLLTTIWTYVWSASWNASTQNFAWSKDTQTSTTAQAGPGASNDTLGFGAIYVLTENTTTWRVQGLIQAANLTGLQIQVPVQDHISDEAVLSHTGKEPAEGCGHARALLNHLSLLETFLSSDHSTALIFEDDVDFSIHIRSQMSLISSAFYNHSAQTPETQHLDPYLHSTWDIFWPGHFGMQFADNVDIFHYKDPHALPWTHLTSEFNNYYTQMAETTPPVNQQLVLNVAPLATFAYAITRSHAAKLVSKLRSDRAEKFDNALHVECKGLWQRCVAPVPQVFHHHQVEGEKSLSSEEGTKEEVEGDLGWYMRRHKWTYNVEWSARCNALEVGERLEEGWRCRPGKYNGMM</sequence>
<dbReference type="STRING" id="1047168.A0A0F4GMG1"/>
<name>A0A0F4GMG1_9PEZI</name>
<dbReference type="OrthoDB" id="47375at2759"/>
<evidence type="ECO:0000313" key="3">
    <source>
        <dbReference type="Proteomes" id="UP000033647"/>
    </source>
</evidence>
<dbReference type="AlphaFoldDB" id="A0A0F4GMG1"/>
<dbReference type="Proteomes" id="UP000033647">
    <property type="component" value="Unassembled WGS sequence"/>
</dbReference>
<dbReference type="EMBL" id="LAFY01000415">
    <property type="protein sequence ID" value="KJX98262.1"/>
    <property type="molecule type" value="Genomic_DNA"/>
</dbReference>